<dbReference type="Pfam" id="PF12704">
    <property type="entry name" value="MacB_PCD"/>
    <property type="match status" value="1"/>
</dbReference>
<keyword evidence="4 6" id="KW-1133">Transmembrane helix</keyword>
<gene>
    <name evidence="9" type="ORF">JIN78_01205</name>
</gene>
<feature type="domain" description="ABC3 transporter permease C-terminal" evidence="7">
    <location>
        <begin position="259"/>
        <end position="370"/>
    </location>
</feature>
<evidence type="ECO:0000256" key="5">
    <source>
        <dbReference type="ARBA" id="ARBA00023136"/>
    </source>
</evidence>
<evidence type="ECO:0000259" key="8">
    <source>
        <dbReference type="Pfam" id="PF12704"/>
    </source>
</evidence>
<keyword evidence="5 6" id="KW-0472">Membrane</keyword>
<keyword evidence="10" id="KW-1185">Reference proteome</keyword>
<evidence type="ECO:0000256" key="2">
    <source>
        <dbReference type="ARBA" id="ARBA00022475"/>
    </source>
</evidence>
<name>A0A934RNN7_9BACT</name>
<dbReference type="PANTHER" id="PTHR43738:SF3">
    <property type="entry name" value="ABC TRANSPORTER PERMEASE"/>
    <property type="match status" value="1"/>
</dbReference>
<accession>A0A934RNN7</accession>
<comment type="caution">
    <text evidence="9">The sequence shown here is derived from an EMBL/GenBank/DDBJ whole genome shotgun (WGS) entry which is preliminary data.</text>
</comment>
<proteinExistence type="predicted"/>
<keyword evidence="2" id="KW-1003">Cell membrane</keyword>
<dbReference type="Pfam" id="PF02687">
    <property type="entry name" value="FtsX"/>
    <property type="match status" value="1"/>
</dbReference>
<dbReference type="RefSeq" id="WP_200390095.1">
    <property type="nucleotide sequence ID" value="NZ_JAENIO010000002.1"/>
</dbReference>
<evidence type="ECO:0000313" key="9">
    <source>
        <dbReference type="EMBL" id="MBK1832663.1"/>
    </source>
</evidence>
<dbReference type="GO" id="GO:0005886">
    <property type="term" value="C:plasma membrane"/>
    <property type="evidence" value="ECO:0007669"/>
    <property type="project" value="UniProtKB-SubCell"/>
</dbReference>
<reference evidence="9" key="1">
    <citation type="submission" date="2021-01" db="EMBL/GenBank/DDBJ databases">
        <title>Modified the classification status of verrucomicrobia.</title>
        <authorList>
            <person name="Feng X."/>
        </authorList>
    </citation>
    <scope>NUCLEOTIDE SEQUENCE</scope>
    <source>
        <strain evidence="9">KCTC 12986</strain>
    </source>
</reference>
<dbReference type="AlphaFoldDB" id="A0A934RNN7"/>
<feature type="transmembrane region" description="Helical" evidence="6">
    <location>
        <begin position="299"/>
        <end position="326"/>
    </location>
</feature>
<evidence type="ECO:0000313" key="10">
    <source>
        <dbReference type="Proteomes" id="UP000604083"/>
    </source>
</evidence>
<comment type="subcellular location">
    <subcellularLocation>
        <location evidence="1">Cell membrane</location>
        <topology evidence="1">Multi-pass membrane protein</topology>
    </subcellularLocation>
</comment>
<dbReference type="InterPro" id="IPR025857">
    <property type="entry name" value="MacB_PCD"/>
</dbReference>
<dbReference type="Proteomes" id="UP000604083">
    <property type="component" value="Unassembled WGS sequence"/>
</dbReference>
<feature type="transmembrane region" description="Helical" evidence="6">
    <location>
        <begin position="254"/>
        <end position="279"/>
    </location>
</feature>
<organism evidence="9 10">
    <name type="scientific">Roseibacillus ishigakijimensis</name>
    <dbReference type="NCBI Taxonomy" id="454146"/>
    <lineage>
        <taxon>Bacteria</taxon>
        <taxon>Pseudomonadati</taxon>
        <taxon>Verrucomicrobiota</taxon>
        <taxon>Verrucomicrobiia</taxon>
        <taxon>Verrucomicrobiales</taxon>
        <taxon>Verrucomicrobiaceae</taxon>
        <taxon>Roseibacillus</taxon>
    </lineage>
</organism>
<feature type="domain" description="MacB-like periplasmic core" evidence="8">
    <location>
        <begin position="21"/>
        <end position="215"/>
    </location>
</feature>
<keyword evidence="3 6" id="KW-0812">Transmembrane</keyword>
<evidence type="ECO:0000259" key="7">
    <source>
        <dbReference type="Pfam" id="PF02687"/>
    </source>
</evidence>
<dbReference type="InterPro" id="IPR003838">
    <property type="entry name" value="ABC3_permease_C"/>
</dbReference>
<evidence type="ECO:0000256" key="4">
    <source>
        <dbReference type="ARBA" id="ARBA00022989"/>
    </source>
</evidence>
<feature type="transmembrane region" description="Helical" evidence="6">
    <location>
        <begin position="18"/>
        <end position="38"/>
    </location>
</feature>
<evidence type="ECO:0000256" key="1">
    <source>
        <dbReference type="ARBA" id="ARBA00004651"/>
    </source>
</evidence>
<feature type="transmembrane region" description="Helical" evidence="6">
    <location>
        <begin position="346"/>
        <end position="367"/>
    </location>
</feature>
<dbReference type="EMBL" id="JAENIO010000002">
    <property type="protein sequence ID" value="MBK1832663.1"/>
    <property type="molecule type" value="Genomic_DNA"/>
</dbReference>
<protein>
    <submittedName>
        <fullName evidence="9">ABC transporter permease</fullName>
    </submittedName>
</protein>
<evidence type="ECO:0000256" key="6">
    <source>
        <dbReference type="SAM" id="Phobius"/>
    </source>
</evidence>
<dbReference type="PANTHER" id="PTHR43738">
    <property type="entry name" value="ABC TRANSPORTER, MEMBRANE PROTEIN"/>
    <property type="match status" value="1"/>
</dbReference>
<evidence type="ECO:0000256" key="3">
    <source>
        <dbReference type="ARBA" id="ARBA00022692"/>
    </source>
</evidence>
<sequence length="381" mass="40844">MLPFTYAVRNLLRDPGRLLQTVGGSALVVLLLIAAVAFNSGMDRVLAASGSPRNVILMGKGSEESVERSEVPLAAESALATSVRGLSQQLGQAAVAGEIVYMAPVTLEQEPVQASFRGVLPATLLVRPEVRLLEGHFPGPGEVIVGRLAARALQTSDQRLQVGKTLRFEEADYRIAGIFAAPGTVMESEIWMDRNDLATATQRDTLSAVLVRTGEATVEDLEVFALQRNDLELAAVREDRYYEKLAQFYGPIKIMTWLTAGLVAAGAVFGGLNTLYAAFASRIREMATLQAIGFNRKALLVSLLQESLLATLSGTLLAFLVAVFLLEDRTVSLSVGTFRLQLDPPVIFIGLLAGVLLGTLGTLPPAFRTLAPSLPKALRSQ</sequence>
<dbReference type="InterPro" id="IPR051125">
    <property type="entry name" value="ABC-4/HrtB_transporter"/>
</dbReference>